<dbReference type="InterPro" id="IPR000477">
    <property type="entry name" value="RT_dom"/>
</dbReference>
<dbReference type="SUPFAM" id="SSF50630">
    <property type="entry name" value="Acid proteases"/>
    <property type="match status" value="1"/>
</dbReference>
<feature type="domain" description="Integrase catalytic" evidence="18">
    <location>
        <begin position="1143"/>
        <end position="1306"/>
    </location>
</feature>
<dbReference type="PROSITE" id="PS50994">
    <property type="entry name" value="INTEGRASE"/>
    <property type="match status" value="1"/>
</dbReference>
<evidence type="ECO:0000256" key="10">
    <source>
        <dbReference type="ARBA" id="ARBA00022908"/>
    </source>
</evidence>
<evidence type="ECO:0000259" key="17">
    <source>
        <dbReference type="PROSITE" id="PS50878"/>
    </source>
</evidence>
<dbReference type="Gene3D" id="1.10.340.70">
    <property type="match status" value="1"/>
</dbReference>
<feature type="domain" description="Reverse transcriptase" evidence="17">
    <location>
        <begin position="595"/>
        <end position="774"/>
    </location>
</feature>
<dbReference type="PANTHER" id="PTHR37984">
    <property type="entry name" value="PROTEIN CBG26694"/>
    <property type="match status" value="1"/>
</dbReference>
<keyword evidence="7" id="KW-0255">Endonuclease</keyword>
<dbReference type="FunFam" id="3.30.70.270:FF:000020">
    <property type="entry name" value="Transposon Tf2-6 polyprotein-like Protein"/>
    <property type="match status" value="1"/>
</dbReference>
<dbReference type="GO" id="GO:0046872">
    <property type="term" value="F:metal ion binding"/>
    <property type="evidence" value="ECO:0007669"/>
    <property type="project" value="UniProtKB-KW"/>
</dbReference>
<keyword evidence="2" id="KW-0808">Transferase</keyword>
<dbReference type="PROSITE" id="PS50878">
    <property type="entry name" value="RT_POL"/>
    <property type="match status" value="1"/>
</dbReference>
<accession>A0AAV8C2R4</accession>
<keyword evidence="8" id="KW-0378">Hydrolase</keyword>
<dbReference type="CDD" id="cd09274">
    <property type="entry name" value="RNase_HI_RT_Ty3"/>
    <property type="match status" value="1"/>
</dbReference>
<evidence type="ECO:0000256" key="6">
    <source>
        <dbReference type="ARBA" id="ARBA00022750"/>
    </source>
</evidence>
<keyword evidence="20" id="KW-1185">Reference proteome</keyword>
<name>A0AAV8C2R4_9POAL</name>
<dbReference type="InterPro" id="IPR041588">
    <property type="entry name" value="Integrase_H2C2"/>
</dbReference>
<dbReference type="Gene3D" id="2.40.70.10">
    <property type="entry name" value="Acid Proteases"/>
    <property type="match status" value="1"/>
</dbReference>
<keyword evidence="5" id="KW-0479">Metal-binding</keyword>
<dbReference type="Pfam" id="PF00078">
    <property type="entry name" value="RVT_1"/>
    <property type="match status" value="1"/>
</dbReference>
<dbReference type="CDD" id="cd00303">
    <property type="entry name" value="retropepsin_like"/>
    <property type="match status" value="1"/>
</dbReference>
<reference evidence="19" key="1">
    <citation type="submission" date="2022-08" db="EMBL/GenBank/DDBJ databases">
        <authorList>
            <person name="Marques A."/>
        </authorList>
    </citation>
    <scope>NUCLEOTIDE SEQUENCE</scope>
    <source>
        <strain evidence="19">RhyPub2mFocal</strain>
        <tissue evidence="19">Leaves</tissue>
    </source>
</reference>
<dbReference type="GO" id="GO:0004519">
    <property type="term" value="F:endonuclease activity"/>
    <property type="evidence" value="ECO:0007669"/>
    <property type="project" value="UniProtKB-KW"/>
</dbReference>
<dbReference type="InterPro" id="IPR043502">
    <property type="entry name" value="DNA/RNA_pol_sf"/>
</dbReference>
<keyword evidence="3" id="KW-0548">Nucleotidyltransferase</keyword>
<evidence type="ECO:0000256" key="11">
    <source>
        <dbReference type="ARBA" id="ARBA00022918"/>
    </source>
</evidence>
<evidence type="ECO:0000256" key="15">
    <source>
        <dbReference type="ARBA" id="ARBA00023268"/>
    </source>
</evidence>
<dbReference type="InterPro" id="IPR050951">
    <property type="entry name" value="Retrovirus_Pol_polyprotein"/>
</dbReference>
<comment type="caution">
    <text evidence="19">The sequence shown here is derived from an EMBL/GenBank/DDBJ whole genome shotgun (WGS) entry which is preliminary data.</text>
</comment>
<keyword evidence="9" id="KW-0460">Magnesium</keyword>
<dbReference type="GO" id="GO:0004190">
    <property type="term" value="F:aspartic-type endopeptidase activity"/>
    <property type="evidence" value="ECO:0007669"/>
    <property type="project" value="UniProtKB-KW"/>
</dbReference>
<dbReference type="GO" id="GO:0003677">
    <property type="term" value="F:DNA binding"/>
    <property type="evidence" value="ECO:0007669"/>
    <property type="project" value="UniProtKB-KW"/>
</dbReference>
<dbReference type="InterPro" id="IPR005162">
    <property type="entry name" value="Retrotrans_gag_dom"/>
</dbReference>
<gene>
    <name evidence="19" type="ORF">LUZ62_084200</name>
</gene>
<keyword evidence="10" id="KW-0229">DNA integration</keyword>
<evidence type="ECO:0000313" key="20">
    <source>
        <dbReference type="Proteomes" id="UP001140206"/>
    </source>
</evidence>
<dbReference type="Gene3D" id="3.30.70.270">
    <property type="match status" value="2"/>
</dbReference>
<dbReference type="InterPro" id="IPR041577">
    <property type="entry name" value="RT_RNaseH_2"/>
</dbReference>
<organism evidence="19 20">
    <name type="scientific">Rhynchospora pubera</name>
    <dbReference type="NCBI Taxonomy" id="906938"/>
    <lineage>
        <taxon>Eukaryota</taxon>
        <taxon>Viridiplantae</taxon>
        <taxon>Streptophyta</taxon>
        <taxon>Embryophyta</taxon>
        <taxon>Tracheophyta</taxon>
        <taxon>Spermatophyta</taxon>
        <taxon>Magnoliopsida</taxon>
        <taxon>Liliopsida</taxon>
        <taxon>Poales</taxon>
        <taxon>Cyperaceae</taxon>
        <taxon>Cyperoideae</taxon>
        <taxon>Rhynchosporeae</taxon>
        <taxon>Rhynchospora</taxon>
    </lineage>
</organism>
<dbReference type="Pfam" id="PF08284">
    <property type="entry name" value="RVP_2"/>
    <property type="match status" value="1"/>
</dbReference>
<evidence type="ECO:0000259" key="18">
    <source>
        <dbReference type="PROSITE" id="PS50994"/>
    </source>
</evidence>
<dbReference type="InterPro" id="IPR036397">
    <property type="entry name" value="RNaseH_sf"/>
</dbReference>
<evidence type="ECO:0000256" key="3">
    <source>
        <dbReference type="ARBA" id="ARBA00022695"/>
    </source>
</evidence>
<keyword evidence="1" id="KW-0645">Protease</keyword>
<dbReference type="InterPro" id="IPR021109">
    <property type="entry name" value="Peptidase_aspartic_dom_sf"/>
</dbReference>
<dbReference type="Pfam" id="PF17921">
    <property type="entry name" value="Integrase_H2C2"/>
    <property type="match status" value="1"/>
</dbReference>
<dbReference type="InterPro" id="IPR001584">
    <property type="entry name" value="Integrase_cat-core"/>
</dbReference>
<evidence type="ECO:0000256" key="4">
    <source>
        <dbReference type="ARBA" id="ARBA00022722"/>
    </source>
</evidence>
<sequence>MAPQTRQTPTNAEDDTLERLLVHINTAFDTRDQLSQQREQEREQRFLAAMIEQIKANSAPQQPPSSSSSILGSGPHHTPRTSETSPETHANRHLRLTFPRFSSGDPADWLFSVQRYFMYYATPQEDKLLLASMHLDIPASCWFQSMAHAGRLTNWDAFVSGLKKRFGPSEYSDPAGQLMKLSQTASVVDYQNKFEALASKVTGFTSDMLKSSFIYGLHPRIQRAVIAQRPRDLDDAFALARVFEDQFADTRSIPKPWSARPTPQSLPIAPAMSEPPNKLPIRRLTAAEQHERRAKGLCFNCDDRFTPGHRCKGRASLLFLEVEDNASDEVETPVLDLLVQLSEEQPSPEISLNAFLGQRSPKSMSMTGSINGHPIQVLIDSCSTNNFISNRMSSFLTLPTSPTQPFKVRVGSGAYLQCHQICNEVSLFLQSHTFNLDLFVLDIEGADVVLGIQWLATLGPILTNYAALTMEFCLQGQNIKLSGDASLLAHPLSPAGLNKMVASGGVSSCFMCFQATPTSKDPLFFTTNTEQQSPIWAALLDEFSEVFTEPSTLPPPRAIDHCISLHPNTEAVNVRPYRYPYFQKNEIERQVSELLKTEVIRPSRSPFSSPVILVKKKDGTWRFCVDYRALNAATIKDKFPIPTMDELIDELHGAVIFSKLDLRSGYHQVRMRESDVHKTAFRTHHGHFEFLVMPFVLTNAPSTFQAMMNEVFQPYLRKFVVIFFDDILVYSGSQEEHMGHLRQIFSTLQEHNLVVKRSKCIFGSPSVDFLGHIISPQGVRADPSKIEAITAWPMPLNQRQVRGFLGLTGYYRRFIRHYASIAAPLTDLLTKEGFKWSDRATEAFKMLKSAMTSAPVLALPDFSSQFVLETYASGVGIGAVLMQHSHPIAFYSRKLSKIMQGKSTYVREMFAVQSAVAKWRQYLLGNHFIIRTDHRSLQNMLKQTIQTPEQQQFLSKLVGYSYSIEYKSGPSNAVADALSRVPECADSMTCQSSSAILTHQTKDTAIKVEPDHRDQVFLAISRPVSADLKILEQEVANDSYCQQIMAEISANKSTVAGWSFSHGLLRYRGRIYLPENSTLIPILLAEYHSTLLGGHSGVQRMIQRLAPHFYWKKMQQHVKDYVHSCDICQKCKPTNQHPYGLLQPIAPPTSLWADISMDFITHLPPSEGHTAILVVVDRFSKGVHLAALPRRYNAPRIAAIFWESVGKIHGMPKSIISDRDLIFQSNFWKELFKLQGTKLNFSSAYHPESDGQTERVNRCIEQYLRAFVHDQPKKWATLLSWAEYHHNTTFQASAGMTPFEVMFGYKPPSMLNYCSGTSAFEAVDSDLRSRDVILAQLRDNLLKSQKAMKFYTDKTHTAMTFELGQLVLLKLQPYRQLTARQTSAHKLGLCYYGPFKVERRIGTVAYLLALPPTTRIHLVFHYSLLKPYHGHATPHVHDLPNLAEDNHPVHQPIAILARRTILRNGESVPQALIQWSGLLLEDSSWEDLVNVDELRLEDKSSSHGGGNVTPVNKPLKFYMRRNRDKPHQIMN</sequence>
<keyword evidence="14" id="KW-0233">DNA recombination</keyword>
<dbReference type="GO" id="GO:0015074">
    <property type="term" value="P:DNA integration"/>
    <property type="evidence" value="ECO:0007669"/>
    <property type="project" value="UniProtKB-KW"/>
</dbReference>
<keyword evidence="15" id="KW-0511">Multifunctional enzyme</keyword>
<dbReference type="Gene3D" id="3.30.420.10">
    <property type="entry name" value="Ribonuclease H-like superfamily/Ribonuclease H"/>
    <property type="match status" value="1"/>
</dbReference>
<evidence type="ECO:0000256" key="2">
    <source>
        <dbReference type="ARBA" id="ARBA00022679"/>
    </source>
</evidence>
<dbReference type="Gene3D" id="3.10.20.370">
    <property type="match status" value="1"/>
</dbReference>
<keyword evidence="4" id="KW-0540">Nuclease</keyword>
<evidence type="ECO:0000256" key="12">
    <source>
        <dbReference type="ARBA" id="ARBA00022932"/>
    </source>
</evidence>
<dbReference type="Gene3D" id="3.10.10.10">
    <property type="entry name" value="HIV Type 1 Reverse Transcriptase, subunit A, domain 1"/>
    <property type="match status" value="1"/>
</dbReference>
<evidence type="ECO:0000313" key="19">
    <source>
        <dbReference type="EMBL" id="KAJ4749795.1"/>
    </source>
</evidence>
<dbReference type="GO" id="GO:0006508">
    <property type="term" value="P:proteolysis"/>
    <property type="evidence" value="ECO:0007669"/>
    <property type="project" value="UniProtKB-KW"/>
</dbReference>
<dbReference type="FunFam" id="3.10.10.10:FF:000007">
    <property type="entry name" value="Retrovirus-related Pol polyprotein from transposon 17.6-like Protein"/>
    <property type="match status" value="1"/>
</dbReference>
<dbReference type="EMBL" id="JAMFTS010000005">
    <property type="protein sequence ID" value="KAJ4749795.1"/>
    <property type="molecule type" value="Genomic_DNA"/>
</dbReference>
<keyword evidence="13" id="KW-0238">DNA-binding</keyword>
<dbReference type="GO" id="GO:0003964">
    <property type="term" value="F:RNA-directed DNA polymerase activity"/>
    <property type="evidence" value="ECO:0007669"/>
    <property type="project" value="UniProtKB-KW"/>
</dbReference>
<dbReference type="Proteomes" id="UP001140206">
    <property type="component" value="Chromosome 5"/>
</dbReference>
<evidence type="ECO:0000256" key="1">
    <source>
        <dbReference type="ARBA" id="ARBA00022670"/>
    </source>
</evidence>
<keyword evidence="12" id="KW-0239">DNA-directed DNA polymerase</keyword>
<evidence type="ECO:0000256" key="16">
    <source>
        <dbReference type="SAM" id="MobiDB-lite"/>
    </source>
</evidence>
<dbReference type="GO" id="GO:0003887">
    <property type="term" value="F:DNA-directed DNA polymerase activity"/>
    <property type="evidence" value="ECO:0007669"/>
    <property type="project" value="UniProtKB-KW"/>
</dbReference>
<proteinExistence type="predicted"/>
<dbReference type="Pfam" id="PF03732">
    <property type="entry name" value="Retrotrans_gag"/>
    <property type="match status" value="1"/>
</dbReference>
<dbReference type="GO" id="GO:0006310">
    <property type="term" value="P:DNA recombination"/>
    <property type="evidence" value="ECO:0007669"/>
    <property type="project" value="UniProtKB-KW"/>
</dbReference>
<evidence type="ECO:0000256" key="13">
    <source>
        <dbReference type="ARBA" id="ARBA00023125"/>
    </source>
</evidence>
<evidence type="ECO:0000256" key="7">
    <source>
        <dbReference type="ARBA" id="ARBA00022759"/>
    </source>
</evidence>
<evidence type="ECO:0000256" key="14">
    <source>
        <dbReference type="ARBA" id="ARBA00023172"/>
    </source>
</evidence>
<keyword evidence="11" id="KW-0695">RNA-directed DNA polymerase</keyword>
<dbReference type="InterPro" id="IPR056924">
    <property type="entry name" value="SH3_Tf2-1"/>
</dbReference>
<protein>
    <submittedName>
        <fullName evidence="19">Polyprotein</fullName>
    </submittedName>
</protein>
<evidence type="ECO:0000256" key="8">
    <source>
        <dbReference type="ARBA" id="ARBA00022801"/>
    </source>
</evidence>
<keyword evidence="6" id="KW-0064">Aspartyl protease</keyword>
<dbReference type="SUPFAM" id="SSF53098">
    <property type="entry name" value="Ribonuclease H-like"/>
    <property type="match status" value="1"/>
</dbReference>
<evidence type="ECO:0000256" key="9">
    <source>
        <dbReference type="ARBA" id="ARBA00022842"/>
    </source>
</evidence>
<feature type="region of interest" description="Disordered" evidence="16">
    <location>
        <begin position="56"/>
        <end position="90"/>
    </location>
</feature>
<dbReference type="PANTHER" id="PTHR37984:SF5">
    <property type="entry name" value="PROTEIN NYNRIN-LIKE"/>
    <property type="match status" value="1"/>
</dbReference>
<dbReference type="InterPro" id="IPR012337">
    <property type="entry name" value="RNaseH-like_sf"/>
</dbReference>
<dbReference type="Pfam" id="PF24626">
    <property type="entry name" value="SH3_Tf2-1"/>
    <property type="match status" value="1"/>
</dbReference>
<feature type="compositionally biased region" description="Low complexity" evidence="16">
    <location>
        <begin position="58"/>
        <end position="69"/>
    </location>
</feature>
<dbReference type="CDD" id="cd01647">
    <property type="entry name" value="RT_LTR"/>
    <property type="match status" value="1"/>
</dbReference>
<dbReference type="InterPro" id="IPR043128">
    <property type="entry name" value="Rev_trsase/Diguanyl_cyclase"/>
</dbReference>
<dbReference type="SUPFAM" id="SSF56672">
    <property type="entry name" value="DNA/RNA polymerases"/>
    <property type="match status" value="1"/>
</dbReference>
<evidence type="ECO:0000256" key="5">
    <source>
        <dbReference type="ARBA" id="ARBA00022723"/>
    </source>
</evidence>
<dbReference type="Pfam" id="PF17919">
    <property type="entry name" value="RT_RNaseH_2"/>
    <property type="match status" value="1"/>
</dbReference>
<feature type="region of interest" description="Disordered" evidence="16">
    <location>
        <begin position="253"/>
        <end position="277"/>
    </location>
</feature>